<comment type="caution">
    <text evidence="2">The sequence shown here is derived from an EMBL/GenBank/DDBJ whole genome shotgun (WGS) entry which is preliminary data.</text>
</comment>
<feature type="region of interest" description="Disordered" evidence="1">
    <location>
        <begin position="252"/>
        <end position="280"/>
    </location>
</feature>
<dbReference type="AlphaFoldDB" id="A0A8J1TAP5"/>
<accession>A0A8J1TAP5</accession>
<sequence length="303" mass="35049">MYFKYLDMNRNTDTIVISGTSFRRPRKTRVLAMNGHNVTLYDSLGQGEDLTLRGQDQQRSNNQTYTPSWLDESLSKYKLNNFGATKTKSHMEGSVKLDPLTETSDKKTSLKDRDFNNELHVELPIANKPHHRSFLDRDLSYLSKVFSDVTMEQDDTALAPTDKLRQAKSEDLLSMETGKNIAMDTHTDVIIHHKPKTKNRINMKCPTSIEQKKTDIKSTPNKNTEFRQLIVRDFTFSGKKFLDKNTAKRKFTLPKNKRRDSFSGIPKLKTNKNPKRSETFGVQKLDNLEKEYKKLHESLVNTQ</sequence>
<evidence type="ECO:0000256" key="1">
    <source>
        <dbReference type="SAM" id="MobiDB-lite"/>
    </source>
</evidence>
<dbReference type="Proteomes" id="UP000749559">
    <property type="component" value="Unassembled WGS sequence"/>
</dbReference>
<proteinExistence type="predicted"/>
<protein>
    <submittedName>
        <fullName evidence="2">Uncharacterized protein</fullName>
    </submittedName>
</protein>
<gene>
    <name evidence="2" type="ORF">OFUS_LOCUS24129</name>
</gene>
<organism evidence="2 3">
    <name type="scientific">Owenia fusiformis</name>
    <name type="common">Polychaete worm</name>
    <dbReference type="NCBI Taxonomy" id="6347"/>
    <lineage>
        <taxon>Eukaryota</taxon>
        <taxon>Metazoa</taxon>
        <taxon>Spiralia</taxon>
        <taxon>Lophotrochozoa</taxon>
        <taxon>Annelida</taxon>
        <taxon>Polychaeta</taxon>
        <taxon>Sedentaria</taxon>
        <taxon>Canalipalpata</taxon>
        <taxon>Sabellida</taxon>
        <taxon>Oweniida</taxon>
        <taxon>Oweniidae</taxon>
        <taxon>Owenia</taxon>
    </lineage>
</organism>
<keyword evidence="3" id="KW-1185">Reference proteome</keyword>
<name>A0A8J1TAP5_OWEFU</name>
<evidence type="ECO:0000313" key="2">
    <source>
        <dbReference type="EMBL" id="CAH1800207.1"/>
    </source>
</evidence>
<evidence type="ECO:0000313" key="3">
    <source>
        <dbReference type="Proteomes" id="UP000749559"/>
    </source>
</evidence>
<reference evidence="2" key="1">
    <citation type="submission" date="2022-03" db="EMBL/GenBank/DDBJ databases">
        <authorList>
            <person name="Martin C."/>
        </authorList>
    </citation>
    <scope>NUCLEOTIDE SEQUENCE</scope>
</reference>
<dbReference type="EMBL" id="CAIIXF020000011">
    <property type="protein sequence ID" value="CAH1800207.1"/>
    <property type="molecule type" value="Genomic_DNA"/>
</dbReference>